<keyword evidence="1" id="KW-0472">Membrane</keyword>
<gene>
    <name evidence="2" type="ORF">MUO14_08330</name>
</gene>
<evidence type="ECO:0000313" key="3">
    <source>
        <dbReference type="Proteomes" id="UP000831880"/>
    </source>
</evidence>
<organism evidence="2 3">
    <name type="scientific">Halobacillus shinanisalinarum</name>
    <dbReference type="NCBI Taxonomy" id="2932258"/>
    <lineage>
        <taxon>Bacteria</taxon>
        <taxon>Bacillati</taxon>
        <taxon>Bacillota</taxon>
        <taxon>Bacilli</taxon>
        <taxon>Bacillales</taxon>
        <taxon>Bacillaceae</taxon>
        <taxon>Halobacillus</taxon>
    </lineage>
</organism>
<protein>
    <submittedName>
        <fullName evidence="2">DUF4260 domain-containing protein</fullName>
    </submittedName>
</protein>
<keyword evidence="1" id="KW-1133">Transmembrane helix</keyword>
<accession>A0ABY4H381</accession>
<feature type="transmembrane region" description="Helical" evidence="1">
    <location>
        <begin position="29"/>
        <end position="47"/>
    </location>
</feature>
<feature type="transmembrane region" description="Helical" evidence="1">
    <location>
        <begin position="67"/>
        <end position="89"/>
    </location>
</feature>
<evidence type="ECO:0000313" key="2">
    <source>
        <dbReference type="EMBL" id="UOQ94918.1"/>
    </source>
</evidence>
<keyword evidence="1" id="KW-0812">Transmembrane</keyword>
<evidence type="ECO:0000256" key="1">
    <source>
        <dbReference type="SAM" id="Phobius"/>
    </source>
</evidence>
<keyword evidence="3" id="KW-1185">Reference proteome</keyword>
<sequence>MNKALLHIEGLAALILSIYFYAQTDASWLMFALLLLAPDLSALGYIINNKIGAYTYNAFHTYTPPLLIILISTSLKTDTLLLSLGLIWATHIAMDRMIGYGLKDPSDPKITHLQKL</sequence>
<feature type="transmembrane region" description="Helical" evidence="1">
    <location>
        <begin position="6"/>
        <end position="22"/>
    </location>
</feature>
<dbReference type="EMBL" id="CP095074">
    <property type="protein sequence ID" value="UOQ94918.1"/>
    <property type="molecule type" value="Genomic_DNA"/>
</dbReference>
<dbReference type="RefSeq" id="WP_244754774.1">
    <property type="nucleotide sequence ID" value="NZ_CP095074.1"/>
</dbReference>
<reference evidence="2 3" key="1">
    <citation type="submission" date="2022-04" db="EMBL/GenBank/DDBJ databases">
        <title>Halobacillus sp. isolated from saltern.</title>
        <authorList>
            <person name="Won M."/>
            <person name="Lee C.-M."/>
            <person name="Woen H.-Y."/>
            <person name="Kwon S.-W."/>
        </authorList>
    </citation>
    <scope>NUCLEOTIDE SEQUENCE [LARGE SCALE GENOMIC DNA]</scope>
    <source>
        <strain evidence="2 3">SSTM10-2</strain>
    </source>
</reference>
<dbReference type="Pfam" id="PF14079">
    <property type="entry name" value="DUF4260"/>
    <property type="match status" value="1"/>
</dbReference>
<proteinExistence type="predicted"/>
<dbReference type="InterPro" id="IPR025356">
    <property type="entry name" value="DUF4260"/>
</dbReference>
<dbReference type="Proteomes" id="UP000831880">
    <property type="component" value="Chromosome"/>
</dbReference>
<name>A0ABY4H381_9BACI</name>